<accession>Q6KZ28</accession>
<dbReference type="EMBL" id="AE017261">
    <property type="protein sequence ID" value="AAT44024.1"/>
    <property type="molecule type" value="Genomic_DNA"/>
</dbReference>
<proteinExistence type="predicted"/>
<reference evidence="1 2" key="1">
    <citation type="journal article" date="2004" name="Proc. Natl. Acad. Sci. U.S.A.">
        <title>Genome sequence of Picrophilus torridus and its implications for life around pH 0.</title>
        <authorList>
            <person name="Futterer O."/>
            <person name="Angelov A."/>
            <person name="Liesegang H."/>
            <person name="Gottschalk G."/>
            <person name="Schleper C."/>
            <person name="Schepers B."/>
            <person name="Dock C."/>
            <person name="Antranikian G."/>
            <person name="Liebl W."/>
        </authorList>
    </citation>
    <scope>NUCLEOTIDE SEQUENCE [LARGE SCALE GENOMIC DNA]</scope>
    <source>
        <strain evidence="2">ATCC 700027 / DSM 9790 / JCM 10055 / NBRC 100828</strain>
    </source>
</reference>
<dbReference type="OrthoDB" id="385892at2157"/>
<evidence type="ECO:0000313" key="2">
    <source>
        <dbReference type="Proteomes" id="UP000000438"/>
    </source>
</evidence>
<dbReference type="GeneID" id="2844233"/>
<name>Q6KZ28_PICTO</name>
<sequence length="148" mass="17197">MVCSIDKLWKIPLGNGGIYRLSFDNNKIAFYRVFSGKYIEEKLKPEKYDKVIMSMDVPTAMDPLMPEELYSKINEIIEYFSDEYNKKILSKGVEKSEMEIKNEKIVLKEKNGISNISIGNENFILLGKLDIETVNCLKNMYHDNLEII</sequence>
<protein>
    <submittedName>
        <fullName evidence="1">Uncharacterized protein</fullName>
    </submittedName>
</protein>
<gene>
    <name evidence="1" type="ordered locus">PTO1439</name>
</gene>
<dbReference type="HOGENOM" id="CLU_1754767_0_0_2"/>
<dbReference type="InParanoid" id="Q6KZ28"/>
<dbReference type="RefSeq" id="WP_011178240.1">
    <property type="nucleotide sequence ID" value="NC_005877.1"/>
</dbReference>
<dbReference type="PaxDb" id="263820-PTO1439"/>
<dbReference type="KEGG" id="pto:PTO1439"/>
<evidence type="ECO:0000313" key="1">
    <source>
        <dbReference type="EMBL" id="AAT44024.1"/>
    </source>
</evidence>
<organism evidence="1 2">
    <name type="scientific">Picrophilus torridus (strain ATCC 700027 / DSM 9790 / JCM 10055 / NBRC 100828 / KAW 2/3)</name>
    <dbReference type="NCBI Taxonomy" id="1122961"/>
    <lineage>
        <taxon>Archaea</taxon>
        <taxon>Methanobacteriati</taxon>
        <taxon>Thermoplasmatota</taxon>
        <taxon>Thermoplasmata</taxon>
        <taxon>Thermoplasmatales</taxon>
        <taxon>Picrophilaceae</taxon>
        <taxon>Picrophilus</taxon>
    </lineage>
</organism>
<dbReference type="AlphaFoldDB" id="Q6KZ28"/>
<dbReference type="Proteomes" id="UP000000438">
    <property type="component" value="Chromosome"/>
</dbReference>